<dbReference type="GO" id="GO:0032153">
    <property type="term" value="C:cell division site"/>
    <property type="evidence" value="ECO:0007669"/>
    <property type="project" value="TreeGrafter"/>
</dbReference>
<feature type="compositionally biased region" description="Acidic residues" evidence="3">
    <location>
        <begin position="492"/>
        <end position="501"/>
    </location>
</feature>
<dbReference type="RefSeq" id="XP_025601413.1">
    <property type="nucleotide sequence ID" value="XM_025744524.1"/>
</dbReference>
<dbReference type="STRING" id="58919.A0A316ZJ92"/>
<keyword evidence="1" id="KW-0254">Endocytosis</keyword>
<organism evidence="5 6">
    <name type="scientific">Tilletiopsis washingtonensis</name>
    <dbReference type="NCBI Taxonomy" id="58919"/>
    <lineage>
        <taxon>Eukaryota</taxon>
        <taxon>Fungi</taxon>
        <taxon>Dikarya</taxon>
        <taxon>Basidiomycota</taxon>
        <taxon>Ustilaginomycotina</taxon>
        <taxon>Exobasidiomycetes</taxon>
        <taxon>Entylomatales</taxon>
        <taxon>Entylomatales incertae sedis</taxon>
        <taxon>Tilletiopsis</taxon>
    </lineage>
</organism>
<feature type="compositionally biased region" description="Polar residues" evidence="3">
    <location>
        <begin position="276"/>
        <end position="294"/>
    </location>
</feature>
<dbReference type="EMBL" id="KZ819283">
    <property type="protein sequence ID" value="PWO01135.1"/>
    <property type="molecule type" value="Genomic_DNA"/>
</dbReference>
<dbReference type="Pfam" id="PF10291">
    <property type="entry name" value="muHD"/>
    <property type="match status" value="1"/>
</dbReference>
<dbReference type="PANTHER" id="PTHR23065">
    <property type="entry name" value="PROLINE-SERINE-THREONINE PHOSPHATASE INTERACTING PROTEIN 1"/>
    <property type="match status" value="1"/>
</dbReference>
<feature type="domain" description="MHD" evidence="4">
    <location>
        <begin position="637"/>
        <end position="899"/>
    </location>
</feature>
<dbReference type="GO" id="GO:0006897">
    <property type="term" value="P:endocytosis"/>
    <property type="evidence" value="ECO:0007669"/>
    <property type="project" value="UniProtKB-KW"/>
</dbReference>
<feature type="region of interest" description="Disordered" evidence="3">
    <location>
        <begin position="464"/>
        <end position="609"/>
    </location>
</feature>
<dbReference type="InterPro" id="IPR001060">
    <property type="entry name" value="FCH_dom"/>
</dbReference>
<gene>
    <name evidence="5" type="ORF">FA09DRAFT_342066</name>
</gene>
<dbReference type="GO" id="GO:0032185">
    <property type="term" value="P:septin cytoskeleton organization"/>
    <property type="evidence" value="ECO:0007669"/>
    <property type="project" value="TreeGrafter"/>
</dbReference>
<dbReference type="GO" id="GO:0005886">
    <property type="term" value="C:plasma membrane"/>
    <property type="evidence" value="ECO:0007669"/>
    <property type="project" value="TreeGrafter"/>
</dbReference>
<dbReference type="SUPFAM" id="SSF103657">
    <property type="entry name" value="BAR/IMD domain-like"/>
    <property type="match status" value="1"/>
</dbReference>
<evidence type="ECO:0000313" key="6">
    <source>
        <dbReference type="Proteomes" id="UP000245946"/>
    </source>
</evidence>
<dbReference type="PANTHER" id="PTHR23065:SF54">
    <property type="entry name" value="SUPPRESSOR OF YEAST PROFILIN DELETION"/>
    <property type="match status" value="1"/>
</dbReference>
<name>A0A316ZJ92_9BASI</name>
<dbReference type="GeneID" id="37272068"/>
<dbReference type="OrthoDB" id="1875751at2759"/>
<dbReference type="PROSITE" id="PS51072">
    <property type="entry name" value="MHD"/>
    <property type="match status" value="1"/>
</dbReference>
<dbReference type="InterPro" id="IPR018808">
    <property type="entry name" value="Muniscin_C"/>
</dbReference>
<proteinExistence type="predicted"/>
<feature type="coiled-coil region" evidence="2">
    <location>
        <begin position="131"/>
        <end position="187"/>
    </location>
</feature>
<dbReference type="GO" id="GO:0030139">
    <property type="term" value="C:endocytic vesicle"/>
    <property type="evidence" value="ECO:0007669"/>
    <property type="project" value="TreeGrafter"/>
</dbReference>
<sequence>MSQPPAASAATGGLPPAAYADAFVRGPPRESVSRVQGRLHKAKILTDELAEYFAARRELENAYLKALAKISKRQFLSDPTALGAGFLPVYERLVAEIAEVASVHGELETKIEQECEIVMRSASNRGEWGRVKEHDDSIASTLREINTLEQQLAKDQKKVEGASSKKASAAQEKLQETERALAQTMDIWETEAPFAFEAYQRIDAQRLDLLRETVAKFETAQSDAAQRLMSITEQTMQVALNFDTQAEMTEFMLKNGTATRSAVAARSSARGAREQTPVSRSSAAPESRGSTPARTSDPRANGSTMLGGSRPAASSTTEFGAPQQSSSASIHSATGGDSTTGGGRGSTLKNALSRFGRQRSNKDADRSTMYGSLPERAEPMSPPSAPIVSARAPQLTLGGQSGGASRRDENASGAGLMAPMVPSAANSNAGSQQVSARCGTPVRTHADAALQSTLDRAAVAPQVDSEGFSIPPPDRKPWEAGGAGALPGASLMDEDDQEEVSDLTHASDRPKVTGMNIASKPVSRQDSEEEQAALERMRSTLLTARSPPTAPSRRNTTRRDRRDVRNTTYGGGMNLNLEEATRQHAPSSDASGPTSPITPASAFTGAPGLGAGRTQSIVSMSSMSAAPGNPFDAGAAAQGLRASITETVNVIFAGGAVSRLMIVGEVAVSLRDLASTDPLHLRLDSFEQLEKVAPNPAFLQPIGADRPGEYRFDVGALLAQGGGSAGQATLLKYQLYVSESRQREYIPLDVTAQWRCEAQQTSFLCNYSPNAQSRLATETAADGTAAELQDVSFVISVQPSSVTGQMSKPTGNWNAEHKRMYWRLDEALSVAAPQPGKVLARFQVDAPSTPGAVQVRWRVPGRTLSNLGLSVVESSSIAPSSLRFDAITRTTTSGKYVANP</sequence>
<dbReference type="Pfam" id="PF00611">
    <property type="entry name" value="FCH"/>
    <property type="match status" value="1"/>
</dbReference>
<feature type="compositionally biased region" description="Polar residues" evidence="3">
    <location>
        <begin position="584"/>
        <end position="598"/>
    </location>
</feature>
<evidence type="ECO:0000256" key="3">
    <source>
        <dbReference type="SAM" id="MobiDB-lite"/>
    </source>
</evidence>
<feature type="region of interest" description="Disordered" evidence="3">
    <location>
        <begin position="262"/>
        <end position="388"/>
    </location>
</feature>
<dbReference type="Proteomes" id="UP000245946">
    <property type="component" value="Unassembled WGS sequence"/>
</dbReference>
<keyword evidence="2" id="KW-0175">Coiled coil</keyword>
<evidence type="ECO:0000313" key="5">
    <source>
        <dbReference type="EMBL" id="PWO01135.1"/>
    </source>
</evidence>
<feature type="compositionally biased region" description="Polar residues" evidence="3">
    <location>
        <begin position="301"/>
        <end position="332"/>
    </location>
</feature>
<dbReference type="InterPro" id="IPR028565">
    <property type="entry name" value="MHD"/>
</dbReference>
<evidence type="ECO:0000256" key="1">
    <source>
        <dbReference type="ARBA" id="ARBA00022583"/>
    </source>
</evidence>
<keyword evidence="6" id="KW-1185">Reference proteome</keyword>
<protein>
    <recommendedName>
        <fullName evidence="4">MHD domain-containing protein</fullName>
    </recommendedName>
</protein>
<reference evidence="5 6" key="1">
    <citation type="journal article" date="2018" name="Mol. Biol. Evol.">
        <title>Broad Genomic Sampling Reveals a Smut Pathogenic Ancestry of the Fungal Clade Ustilaginomycotina.</title>
        <authorList>
            <person name="Kijpornyongpan T."/>
            <person name="Mondo S.J."/>
            <person name="Barry K."/>
            <person name="Sandor L."/>
            <person name="Lee J."/>
            <person name="Lipzen A."/>
            <person name="Pangilinan J."/>
            <person name="LaButti K."/>
            <person name="Hainaut M."/>
            <person name="Henrissat B."/>
            <person name="Grigoriev I.V."/>
            <person name="Spatafora J.W."/>
            <person name="Aime M.C."/>
        </authorList>
    </citation>
    <scope>NUCLEOTIDE SEQUENCE [LARGE SCALE GENOMIC DNA]</scope>
    <source>
        <strain evidence="5 6">MCA 4186</strain>
    </source>
</reference>
<accession>A0A316ZJ92</accession>
<dbReference type="AlphaFoldDB" id="A0A316ZJ92"/>
<dbReference type="InterPro" id="IPR027267">
    <property type="entry name" value="AH/BAR_dom_sf"/>
</dbReference>
<evidence type="ECO:0000259" key="4">
    <source>
        <dbReference type="PROSITE" id="PS51072"/>
    </source>
</evidence>
<evidence type="ECO:0000256" key="2">
    <source>
        <dbReference type="SAM" id="Coils"/>
    </source>
</evidence>
<dbReference type="Gene3D" id="1.20.1270.60">
    <property type="entry name" value="Arfaptin homology (AH) domain/BAR domain"/>
    <property type="match status" value="1"/>
</dbReference>